<evidence type="ECO:0000313" key="1">
    <source>
        <dbReference type="EMBL" id="EDW44363.1"/>
    </source>
</evidence>
<sequence length="67" mass="7881">MCSLWVVRKEKLMEKCSDFVSAYPRIVPRLVLRDNSGDDFLMRLLLPFAWQDNGPCLRPAQRRLESI</sequence>
<accession>B4IAQ0</accession>
<dbReference type="EMBL" id="CH480826">
    <property type="protein sequence ID" value="EDW44363.1"/>
    <property type="molecule type" value="Genomic_DNA"/>
</dbReference>
<name>B4IAQ0_DROSE</name>
<keyword evidence="2" id="KW-1185">Reference proteome</keyword>
<evidence type="ECO:0000313" key="2">
    <source>
        <dbReference type="Proteomes" id="UP000001292"/>
    </source>
</evidence>
<protein>
    <submittedName>
        <fullName evidence="1">GM22372</fullName>
    </submittedName>
</protein>
<dbReference type="Proteomes" id="UP000001292">
    <property type="component" value="Unassembled WGS sequence"/>
</dbReference>
<dbReference type="HOGENOM" id="CLU_2815198_0_0_1"/>
<reference evidence="1 2" key="1">
    <citation type="journal article" date="2007" name="Nature">
        <title>Evolution of genes and genomes on the Drosophila phylogeny.</title>
        <authorList>
            <consortium name="Drosophila 12 Genomes Consortium"/>
            <person name="Clark A.G."/>
            <person name="Eisen M.B."/>
            <person name="Smith D.R."/>
            <person name="Bergman C.M."/>
            <person name="Oliver B."/>
            <person name="Markow T.A."/>
            <person name="Kaufman T.C."/>
            <person name="Kellis M."/>
            <person name="Gelbart W."/>
            <person name="Iyer V.N."/>
            <person name="Pollard D.A."/>
            <person name="Sackton T.B."/>
            <person name="Larracuente A.M."/>
            <person name="Singh N.D."/>
            <person name="Abad J.P."/>
            <person name="Abt D.N."/>
            <person name="Adryan B."/>
            <person name="Aguade M."/>
            <person name="Akashi H."/>
            <person name="Anderson W.W."/>
            <person name="Aquadro C.F."/>
            <person name="Ardell D.H."/>
            <person name="Arguello R."/>
            <person name="Artieri C.G."/>
            <person name="Barbash D.A."/>
            <person name="Barker D."/>
            <person name="Barsanti P."/>
            <person name="Batterham P."/>
            <person name="Batzoglou S."/>
            <person name="Begun D."/>
            <person name="Bhutkar A."/>
            <person name="Blanco E."/>
            <person name="Bosak S.A."/>
            <person name="Bradley R.K."/>
            <person name="Brand A.D."/>
            <person name="Brent M.R."/>
            <person name="Brooks A.N."/>
            <person name="Brown R.H."/>
            <person name="Butlin R.K."/>
            <person name="Caggese C."/>
            <person name="Calvi B.R."/>
            <person name="Bernardo de Carvalho A."/>
            <person name="Caspi A."/>
            <person name="Castrezana S."/>
            <person name="Celniker S.E."/>
            <person name="Chang J.L."/>
            <person name="Chapple C."/>
            <person name="Chatterji S."/>
            <person name="Chinwalla A."/>
            <person name="Civetta A."/>
            <person name="Clifton S.W."/>
            <person name="Comeron J.M."/>
            <person name="Costello J.C."/>
            <person name="Coyne J.A."/>
            <person name="Daub J."/>
            <person name="David R.G."/>
            <person name="Delcher A.L."/>
            <person name="Delehaunty K."/>
            <person name="Do C.B."/>
            <person name="Ebling H."/>
            <person name="Edwards K."/>
            <person name="Eickbush T."/>
            <person name="Evans J.D."/>
            <person name="Filipski A."/>
            <person name="Findeiss S."/>
            <person name="Freyhult E."/>
            <person name="Fulton L."/>
            <person name="Fulton R."/>
            <person name="Garcia A.C."/>
            <person name="Gardiner A."/>
            <person name="Garfield D.A."/>
            <person name="Garvin B.E."/>
            <person name="Gibson G."/>
            <person name="Gilbert D."/>
            <person name="Gnerre S."/>
            <person name="Godfrey J."/>
            <person name="Good R."/>
            <person name="Gotea V."/>
            <person name="Gravely B."/>
            <person name="Greenberg A.J."/>
            <person name="Griffiths-Jones S."/>
            <person name="Gross S."/>
            <person name="Guigo R."/>
            <person name="Gustafson E.A."/>
            <person name="Haerty W."/>
            <person name="Hahn M.W."/>
            <person name="Halligan D.L."/>
            <person name="Halpern A.L."/>
            <person name="Halter G.M."/>
            <person name="Han M.V."/>
            <person name="Heger A."/>
            <person name="Hillier L."/>
            <person name="Hinrichs A.S."/>
            <person name="Holmes I."/>
            <person name="Hoskins R.A."/>
            <person name="Hubisz M.J."/>
            <person name="Hultmark D."/>
            <person name="Huntley M.A."/>
            <person name="Jaffe D.B."/>
            <person name="Jagadeeshan S."/>
            <person name="Jeck W.R."/>
            <person name="Johnson J."/>
            <person name="Jones C.D."/>
            <person name="Jordan W.C."/>
            <person name="Karpen G.H."/>
            <person name="Kataoka E."/>
            <person name="Keightley P.D."/>
            <person name="Kheradpour P."/>
            <person name="Kirkness E.F."/>
            <person name="Koerich L.B."/>
            <person name="Kristiansen K."/>
            <person name="Kudrna D."/>
            <person name="Kulathinal R.J."/>
            <person name="Kumar S."/>
            <person name="Kwok R."/>
            <person name="Lander E."/>
            <person name="Langley C.H."/>
            <person name="Lapoint R."/>
            <person name="Lazzaro B.P."/>
            <person name="Lee S.J."/>
            <person name="Levesque L."/>
            <person name="Li R."/>
            <person name="Lin C.F."/>
            <person name="Lin M.F."/>
            <person name="Lindblad-Toh K."/>
            <person name="Llopart A."/>
            <person name="Long M."/>
            <person name="Low L."/>
            <person name="Lozovsky E."/>
            <person name="Lu J."/>
            <person name="Luo M."/>
            <person name="Machado C.A."/>
            <person name="Makalowski W."/>
            <person name="Marzo M."/>
            <person name="Matsuda M."/>
            <person name="Matzkin L."/>
            <person name="McAllister B."/>
            <person name="McBride C.S."/>
            <person name="McKernan B."/>
            <person name="McKernan K."/>
            <person name="Mendez-Lago M."/>
            <person name="Minx P."/>
            <person name="Mollenhauer M.U."/>
            <person name="Montooth K."/>
            <person name="Mount S.M."/>
            <person name="Mu X."/>
            <person name="Myers E."/>
            <person name="Negre B."/>
            <person name="Newfeld S."/>
            <person name="Nielsen R."/>
            <person name="Noor M.A."/>
            <person name="O'Grady P."/>
            <person name="Pachter L."/>
            <person name="Papaceit M."/>
            <person name="Parisi M.J."/>
            <person name="Parisi M."/>
            <person name="Parts L."/>
            <person name="Pedersen J.S."/>
            <person name="Pesole G."/>
            <person name="Phillippy A.M."/>
            <person name="Ponting C.P."/>
            <person name="Pop M."/>
            <person name="Porcelli D."/>
            <person name="Powell J.R."/>
            <person name="Prohaska S."/>
            <person name="Pruitt K."/>
            <person name="Puig M."/>
            <person name="Quesneville H."/>
            <person name="Ram K.R."/>
            <person name="Rand D."/>
            <person name="Rasmussen M.D."/>
            <person name="Reed L.K."/>
            <person name="Reenan R."/>
            <person name="Reily A."/>
            <person name="Remington K.A."/>
            <person name="Rieger T.T."/>
            <person name="Ritchie M.G."/>
            <person name="Robin C."/>
            <person name="Rogers Y.H."/>
            <person name="Rohde C."/>
            <person name="Rozas J."/>
            <person name="Rubenfield M.J."/>
            <person name="Ruiz A."/>
            <person name="Russo S."/>
            <person name="Salzberg S.L."/>
            <person name="Sanchez-Gracia A."/>
            <person name="Saranga D.J."/>
            <person name="Sato H."/>
            <person name="Schaeffer S.W."/>
            <person name="Schatz M.C."/>
            <person name="Schlenke T."/>
            <person name="Schwartz R."/>
            <person name="Segarra C."/>
            <person name="Singh R.S."/>
            <person name="Sirot L."/>
            <person name="Sirota M."/>
            <person name="Sisneros N.B."/>
            <person name="Smith C.D."/>
            <person name="Smith T.F."/>
            <person name="Spieth J."/>
            <person name="Stage D.E."/>
            <person name="Stark A."/>
            <person name="Stephan W."/>
            <person name="Strausberg R.L."/>
            <person name="Strempel S."/>
            <person name="Sturgill D."/>
            <person name="Sutton G."/>
            <person name="Sutton G.G."/>
            <person name="Tao W."/>
            <person name="Teichmann S."/>
            <person name="Tobari Y.N."/>
            <person name="Tomimura Y."/>
            <person name="Tsolas J.M."/>
            <person name="Valente V.L."/>
            <person name="Venter E."/>
            <person name="Venter J.C."/>
            <person name="Vicario S."/>
            <person name="Vieira F.G."/>
            <person name="Vilella A.J."/>
            <person name="Villasante A."/>
            <person name="Walenz B."/>
            <person name="Wang J."/>
            <person name="Wasserman M."/>
            <person name="Watts T."/>
            <person name="Wilson D."/>
            <person name="Wilson R.K."/>
            <person name="Wing R.A."/>
            <person name="Wolfner M.F."/>
            <person name="Wong A."/>
            <person name="Wong G.K."/>
            <person name="Wu C.I."/>
            <person name="Wu G."/>
            <person name="Yamamoto D."/>
            <person name="Yang H.P."/>
            <person name="Yang S.P."/>
            <person name="Yorke J.A."/>
            <person name="Yoshida K."/>
            <person name="Zdobnov E."/>
            <person name="Zhang P."/>
            <person name="Zhang Y."/>
            <person name="Zimin A.V."/>
            <person name="Baldwin J."/>
            <person name="Abdouelleil A."/>
            <person name="Abdulkadir J."/>
            <person name="Abebe A."/>
            <person name="Abera B."/>
            <person name="Abreu J."/>
            <person name="Acer S.C."/>
            <person name="Aftuck L."/>
            <person name="Alexander A."/>
            <person name="An P."/>
            <person name="Anderson E."/>
            <person name="Anderson S."/>
            <person name="Arachi H."/>
            <person name="Azer M."/>
            <person name="Bachantsang P."/>
            <person name="Barry A."/>
            <person name="Bayul T."/>
            <person name="Berlin A."/>
            <person name="Bessette D."/>
            <person name="Bloom T."/>
            <person name="Blye J."/>
            <person name="Boguslavskiy L."/>
            <person name="Bonnet C."/>
            <person name="Boukhgalter B."/>
            <person name="Bourzgui I."/>
            <person name="Brown A."/>
            <person name="Cahill P."/>
            <person name="Channer S."/>
            <person name="Cheshatsang Y."/>
            <person name="Chuda L."/>
            <person name="Citroen M."/>
            <person name="Collymore A."/>
            <person name="Cooke P."/>
            <person name="Costello M."/>
            <person name="D'Aco K."/>
            <person name="Daza R."/>
            <person name="De Haan G."/>
            <person name="DeGray S."/>
            <person name="DeMaso C."/>
            <person name="Dhargay N."/>
            <person name="Dooley K."/>
            <person name="Dooley E."/>
            <person name="Doricent M."/>
            <person name="Dorje P."/>
            <person name="Dorjee K."/>
            <person name="Dupes A."/>
            <person name="Elong R."/>
            <person name="Falk J."/>
            <person name="Farina A."/>
            <person name="Faro S."/>
            <person name="Ferguson D."/>
            <person name="Fisher S."/>
            <person name="Foley C.D."/>
            <person name="Franke A."/>
            <person name="Friedrich D."/>
            <person name="Gadbois L."/>
            <person name="Gearin G."/>
            <person name="Gearin C.R."/>
            <person name="Giannoukos G."/>
            <person name="Goode T."/>
            <person name="Graham J."/>
            <person name="Grandbois E."/>
            <person name="Grewal S."/>
            <person name="Gyaltsen K."/>
            <person name="Hafez N."/>
            <person name="Hagos B."/>
            <person name="Hall J."/>
            <person name="Henson C."/>
            <person name="Hollinger A."/>
            <person name="Honan T."/>
            <person name="Huard M.D."/>
            <person name="Hughes L."/>
            <person name="Hurhula B."/>
            <person name="Husby M.E."/>
            <person name="Kamat A."/>
            <person name="Kanga B."/>
            <person name="Kashin S."/>
            <person name="Khazanovich D."/>
            <person name="Kisner P."/>
            <person name="Lance K."/>
            <person name="Lara M."/>
            <person name="Lee W."/>
            <person name="Lennon N."/>
            <person name="Letendre F."/>
            <person name="LeVine R."/>
            <person name="Lipovsky A."/>
            <person name="Liu X."/>
            <person name="Liu J."/>
            <person name="Liu S."/>
            <person name="Lokyitsang T."/>
            <person name="Lokyitsang Y."/>
            <person name="Lubonja R."/>
            <person name="Lui A."/>
            <person name="MacDonald P."/>
            <person name="Magnisalis V."/>
            <person name="Maru K."/>
            <person name="Matthews C."/>
            <person name="McCusker W."/>
            <person name="McDonough S."/>
            <person name="Mehta T."/>
            <person name="Meldrim J."/>
            <person name="Meneus L."/>
            <person name="Mihai O."/>
            <person name="Mihalev A."/>
            <person name="Mihova T."/>
            <person name="Mittelman R."/>
            <person name="Mlenga V."/>
            <person name="Montmayeur A."/>
            <person name="Mulrain L."/>
            <person name="Navidi A."/>
            <person name="Naylor J."/>
            <person name="Negash T."/>
            <person name="Nguyen T."/>
            <person name="Nguyen N."/>
            <person name="Nicol R."/>
            <person name="Norbu C."/>
            <person name="Norbu N."/>
            <person name="Novod N."/>
            <person name="O'Neill B."/>
            <person name="Osman S."/>
            <person name="Markiewicz E."/>
            <person name="Oyono O.L."/>
            <person name="Patti C."/>
            <person name="Phunkhang P."/>
            <person name="Pierre F."/>
            <person name="Priest M."/>
            <person name="Raghuraman S."/>
            <person name="Rege F."/>
            <person name="Reyes R."/>
            <person name="Rise C."/>
            <person name="Rogov P."/>
            <person name="Ross K."/>
            <person name="Ryan E."/>
            <person name="Settipalli S."/>
            <person name="Shea T."/>
            <person name="Sherpa N."/>
            <person name="Shi L."/>
            <person name="Shih D."/>
            <person name="Sparrow T."/>
            <person name="Spaulding J."/>
            <person name="Stalker J."/>
            <person name="Stange-Thomann N."/>
            <person name="Stavropoulos S."/>
            <person name="Stone C."/>
            <person name="Strader C."/>
            <person name="Tesfaye S."/>
            <person name="Thomson T."/>
            <person name="Thoulutsang Y."/>
            <person name="Thoulutsang D."/>
            <person name="Topham K."/>
            <person name="Topping I."/>
            <person name="Tsamla T."/>
            <person name="Vassiliev H."/>
            <person name="Vo A."/>
            <person name="Wangchuk T."/>
            <person name="Wangdi T."/>
            <person name="Weiand M."/>
            <person name="Wilkinson J."/>
            <person name="Wilson A."/>
            <person name="Yadav S."/>
            <person name="Young G."/>
            <person name="Yu Q."/>
            <person name="Zembek L."/>
            <person name="Zhong D."/>
            <person name="Zimmer A."/>
            <person name="Zwirko Z."/>
            <person name="Jaffe D.B."/>
            <person name="Alvarez P."/>
            <person name="Brockman W."/>
            <person name="Butler J."/>
            <person name="Chin C."/>
            <person name="Gnerre S."/>
            <person name="Grabherr M."/>
            <person name="Kleber M."/>
            <person name="Mauceli E."/>
            <person name="MacCallum I."/>
        </authorList>
    </citation>
    <scope>NUCLEOTIDE SEQUENCE [LARGE SCALE GENOMIC DNA]</scope>
    <source>
        <strain evidence="2">Rob3c / Tucson 14021-0248.25</strain>
    </source>
</reference>
<dbReference type="AlphaFoldDB" id="B4IAQ0"/>
<gene>
    <name evidence="1" type="primary">Dsec\GM22372</name>
    <name evidence="1" type="ORF">Dsec_GM22372</name>
</gene>
<organism evidence="2">
    <name type="scientific">Drosophila sechellia</name>
    <name type="common">Fruit fly</name>
    <dbReference type="NCBI Taxonomy" id="7238"/>
    <lineage>
        <taxon>Eukaryota</taxon>
        <taxon>Metazoa</taxon>
        <taxon>Ecdysozoa</taxon>
        <taxon>Arthropoda</taxon>
        <taxon>Hexapoda</taxon>
        <taxon>Insecta</taxon>
        <taxon>Pterygota</taxon>
        <taxon>Neoptera</taxon>
        <taxon>Endopterygota</taxon>
        <taxon>Diptera</taxon>
        <taxon>Brachycera</taxon>
        <taxon>Muscomorpha</taxon>
        <taxon>Ephydroidea</taxon>
        <taxon>Drosophilidae</taxon>
        <taxon>Drosophila</taxon>
        <taxon>Sophophora</taxon>
    </lineage>
</organism>
<proteinExistence type="predicted"/>